<feature type="domain" description="AAA+ ATPase" evidence="6">
    <location>
        <begin position="115"/>
        <end position="238"/>
    </location>
</feature>
<evidence type="ECO:0000256" key="3">
    <source>
        <dbReference type="ARBA" id="ARBA00022741"/>
    </source>
</evidence>
<dbReference type="PANTHER" id="PTHR13779">
    <property type="entry name" value="WERNER HELICASE-INTERACTING PROTEIN 1 FAMILY MEMBER"/>
    <property type="match status" value="1"/>
</dbReference>
<dbReference type="GO" id="GO:0000731">
    <property type="term" value="P:DNA synthesis involved in DNA repair"/>
    <property type="evidence" value="ECO:0007669"/>
    <property type="project" value="TreeGrafter"/>
</dbReference>
<dbReference type="CDD" id="cd18139">
    <property type="entry name" value="HLD_clamp_RarA"/>
    <property type="match status" value="1"/>
</dbReference>
<dbReference type="CDD" id="cd00009">
    <property type="entry name" value="AAA"/>
    <property type="match status" value="1"/>
</dbReference>
<dbReference type="Gene3D" id="1.10.3710.10">
    <property type="entry name" value="DNA polymerase III clamp loader subunits, C-terminal domain"/>
    <property type="match status" value="1"/>
</dbReference>
<dbReference type="SMART" id="SM00382">
    <property type="entry name" value="AAA"/>
    <property type="match status" value="1"/>
</dbReference>
<dbReference type="InterPro" id="IPR003593">
    <property type="entry name" value="AAA+_ATPase"/>
</dbReference>
<dbReference type="InterPro" id="IPR008921">
    <property type="entry name" value="DNA_pol3_clamp-load_cplx_C"/>
</dbReference>
<dbReference type="OrthoDB" id="10265467at2759"/>
<evidence type="ECO:0000256" key="2">
    <source>
        <dbReference type="ARBA" id="ARBA00022705"/>
    </source>
</evidence>
<dbReference type="STRING" id="195883.A0A482WHX4"/>
<sequence>MSQSDSSGACPMCDKTFSLTTLESHVNKCLFLSEKSNNAPKRICGEMSSEAAVFSACKKAKTQGSTQDKQEKEISFHSSVPLAEQMRPTTLKDFIGQNQVLGENKILRSLLQQQGIPSMILWGPPGCGKTTLAHIINKMIQENTSKQTRFVKLSAVTAGVNELKEIVKVAKNELQLFKRRTILFMDEIHRFNKLQQDSFLPHVESGILTLIGATTENPSFSLNSALLSRCRVVVLEKLQTRDLLRILKRAAAKLDCLVVESDTVDAESSCEESDEDLAENNERSSPLPVDETDEHKFTIEEDLLIWLAKISNGDARIALNSLHMALQFQKEDGDNKINLEHIKNGIKRSHLLYDRKGDHHYNTISALHKSIRASDDNATLYWLTRMMQAGEDPLFIARRLVRAASEDIGLADPSALSMAVSAMQGCQLIGMPECDVLLAQAAVYLARAPKSREMDRALGNAKMCIANHEGPLPDVPLHLRNAPTKLMRQLNYGKGYNGRHKSESGLSYMPEGMEGTDFFKN</sequence>
<dbReference type="Pfam" id="PF12002">
    <property type="entry name" value="MgsA_C"/>
    <property type="match status" value="1"/>
</dbReference>
<dbReference type="PANTHER" id="PTHR13779:SF7">
    <property type="entry name" value="ATPASE WRNIP1"/>
    <property type="match status" value="1"/>
</dbReference>
<dbReference type="Proteomes" id="UP000291343">
    <property type="component" value="Unassembled WGS sequence"/>
</dbReference>
<dbReference type="Gene3D" id="1.20.272.10">
    <property type="match status" value="1"/>
</dbReference>
<dbReference type="Gene3D" id="1.10.8.60">
    <property type="match status" value="1"/>
</dbReference>
<dbReference type="InterPro" id="IPR032423">
    <property type="entry name" value="AAA_assoc_2"/>
</dbReference>
<dbReference type="InParanoid" id="A0A482WHX4"/>
<keyword evidence="3" id="KW-0547">Nucleotide-binding</keyword>
<organism evidence="7 8">
    <name type="scientific">Laodelphax striatellus</name>
    <name type="common">Small brown planthopper</name>
    <name type="synonym">Delphax striatella</name>
    <dbReference type="NCBI Taxonomy" id="195883"/>
    <lineage>
        <taxon>Eukaryota</taxon>
        <taxon>Metazoa</taxon>
        <taxon>Ecdysozoa</taxon>
        <taxon>Arthropoda</taxon>
        <taxon>Hexapoda</taxon>
        <taxon>Insecta</taxon>
        <taxon>Pterygota</taxon>
        <taxon>Neoptera</taxon>
        <taxon>Paraneoptera</taxon>
        <taxon>Hemiptera</taxon>
        <taxon>Auchenorrhyncha</taxon>
        <taxon>Fulgoroidea</taxon>
        <taxon>Delphacidae</taxon>
        <taxon>Criomorphinae</taxon>
        <taxon>Laodelphax</taxon>
    </lineage>
</organism>
<dbReference type="AlphaFoldDB" id="A0A482WHX4"/>
<dbReference type="EMBL" id="QKKF02034882">
    <property type="protein sequence ID" value="RZF33104.1"/>
    <property type="molecule type" value="Genomic_DNA"/>
</dbReference>
<reference evidence="7 8" key="1">
    <citation type="journal article" date="2017" name="Gigascience">
        <title>Genome sequence of the small brown planthopper, Laodelphax striatellus.</title>
        <authorList>
            <person name="Zhu J."/>
            <person name="Jiang F."/>
            <person name="Wang X."/>
            <person name="Yang P."/>
            <person name="Bao Y."/>
            <person name="Zhao W."/>
            <person name="Wang W."/>
            <person name="Lu H."/>
            <person name="Wang Q."/>
            <person name="Cui N."/>
            <person name="Li J."/>
            <person name="Chen X."/>
            <person name="Luo L."/>
            <person name="Yu J."/>
            <person name="Kang L."/>
            <person name="Cui F."/>
        </authorList>
    </citation>
    <scope>NUCLEOTIDE SEQUENCE [LARGE SCALE GENOMIC DNA]</scope>
    <source>
        <strain evidence="7">Lst14</strain>
    </source>
</reference>
<dbReference type="SUPFAM" id="SSF52540">
    <property type="entry name" value="P-loop containing nucleoside triphosphate hydrolases"/>
    <property type="match status" value="1"/>
</dbReference>
<evidence type="ECO:0000256" key="4">
    <source>
        <dbReference type="ARBA" id="ARBA00022840"/>
    </source>
</evidence>
<dbReference type="InterPro" id="IPR003959">
    <property type="entry name" value="ATPase_AAA_core"/>
</dbReference>
<comment type="similarity">
    <text evidence="1">Belongs to the AAA ATPase family. RarA/MGS1/WRNIP1 subfamily.</text>
</comment>
<dbReference type="InterPro" id="IPR027417">
    <property type="entry name" value="P-loop_NTPase"/>
</dbReference>
<dbReference type="GO" id="GO:0017116">
    <property type="term" value="F:single-stranded DNA helicase activity"/>
    <property type="evidence" value="ECO:0007669"/>
    <property type="project" value="TreeGrafter"/>
</dbReference>
<dbReference type="SUPFAM" id="SSF48019">
    <property type="entry name" value="post-AAA+ oligomerization domain-like"/>
    <property type="match status" value="1"/>
</dbReference>
<dbReference type="GO" id="GO:0008047">
    <property type="term" value="F:enzyme activator activity"/>
    <property type="evidence" value="ECO:0007669"/>
    <property type="project" value="TreeGrafter"/>
</dbReference>
<gene>
    <name evidence="7" type="ORF">LSTR_LSTR009833</name>
</gene>
<dbReference type="GO" id="GO:0006261">
    <property type="term" value="P:DNA-templated DNA replication"/>
    <property type="evidence" value="ECO:0007669"/>
    <property type="project" value="TreeGrafter"/>
</dbReference>
<dbReference type="FunFam" id="3.40.50.300:FF:000137">
    <property type="entry name" value="Replication-associated recombination protein A"/>
    <property type="match status" value="1"/>
</dbReference>
<accession>A0A482WHX4</accession>
<dbReference type="InterPro" id="IPR051314">
    <property type="entry name" value="AAA_ATPase_RarA/MGS1/WRNIP1"/>
</dbReference>
<keyword evidence="8" id="KW-1185">Reference proteome</keyword>
<proteinExistence type="inferred from homology"/>
<dbReference type="GO" id="GO:0003677">
    <property type="term" value="F:DNA binding"/>
    <property type="evidence" value="ECO:0007669"/>
    <property type="project" value="InterPro"/>
</dbReference>
<keyword evidence="2" id="KW-0235">DNA replication</keyword>
<comment type="caution">
    <text evidence="7">The sequence shown here is derived from an EMBL/GenBank/DDBJ whole genome shotgun (WGS) entry which is preliminary data.</text>
</comment>
<evidence type="ECO:0000313" key="8">
    <source>
        <dbReference type="Proteomes" id="UP000291343"/>
    </source>
</evidence>
<dbReference type="Gene3D" id="3.40.50.300">
    <property type="entry name" value="P-loop containing nucleotide triphosphate hydrolases"/>
    <property type="match status" value="1"/>
</dbReference>
<feature type="compositionally biased region" description="Acidic residues" evidence="5">
    <location>
        <begin position="267"/>
        <end position="279"/>
    </location>
</feature>
<protein>
    <recommendedName>
        <fullName evidence="6">AAA+ ATPase domain-containing protein</fullName>
    </recommendedName>
</protein>
<dbReference type="GO" id="GO:0005634">
    <property type="term" value="C:nucleus"/>
    <property type="evidence" value="ECO:0007669"/>
    <property type="project" value="TreeGrafter"/>
</dbReference>
<feature type="region of interest" description="Disordered" evidence="5">
    <location>
        <begin position="267"/>
        <end position="290"/>
    </location>
</feature>
<dbReference type="FunFam" id="1.20.272.10:FF:000001">
    <property type="entry name" value="Putative AAA family ATPase"/>
    <property type="match status" value="1"/>
</dbReference>
<dbReference type="GO" id="GO:0016887">
    <property type="term" value="F:ATP hydrolysis activity"/>
    <property type="evidence" value="ECO:0007669"/>
    <property type="project" value="InterPro"/>
</dbReference>
<evidence type="ECO:0000256" key="5">
    <source>
        <dbReference type="SAM" id="MobiDB-lite"/>
    </source>
</evidence>
<evidence type="ECO:0000256" key="1">
    <source>
        <dbReference type="ARBA" id="ARBA00008959"/>
    </source>
</evidence>
<dbReference type="InterPro" id="IPR021886">
    <property type="entry name" value="MgsA_C"/>
</dbReference>
<name>A0A482WHX4_LAOST</name>
<evidence type="ECO:0000259" key="6">
    <source>
        <dbReference type="SMART" id="SM00382"/>
    </source>
</evidence>
<dbReference type="GO" id="GO:0005524">
    <property type="term" value="F:ATP binding"/>
    <property type="evidence" value="ECO:0007669"/>
    <property type="project" value="UniProtKB-KW"/>
</dbReference>
<keyword evidence="4" id="KW-0067">ATP-binding</keyword>
<dbReference type="Pfam" id="PF00004">
    <property type="entry name" value="AAA"/>
    <property type="match status" value="1"/>
</dbReference>
<dbReference type="SMR" id="A0A482WHX4"/>
<dbReference type="Pfam" id="PF16193">
    <property type="entry name" value="AAA_assoc_2"/>
    <property type="match status" value="1"/>
</dbReference>
<evidence type="ECO:0000313" key="7">
    <source>
        <dbReference type="EMBL" id="RZF33104.1"/>
    </source>
</evidence>